<reference evidence="3 4" key="1">
    <citation type="submission" date="2017-01" db="EMBL/GenBank/DDBJ databases">
        <title>Complete Genome Sequence of Paenalcaligenes hominis, Isolated from a paraplegic Patient with neurogenic bladder.</title>
        <authorList>
            <person name="Mukhopadhyay R."/>
            <person name="Joaquin J."/>
            <person name="Hogue R."/>
            <person name="Kilaru A."/>
            <person name="Jospin G."/>
            <person name="Mars K."/>
            <person name="Eisen J.A."/>
            <person name="Chaturvedi V."/>
        </authorList>
    </citation>
    <scope>NUCLEOTIDE SEQUENCE [LARGE SCALE GENOMIC DNA]</scope>
    <source>
        <strain evidence="3 4">15S00501</strain>
    </source>
</reference>
<evidence type="ECO:0000256" key="2">
    <source>
        <dbReference type="SAM" id="MobiDB-lite"/>
    </source>
</evidence>
<dbReference type="EMBL" id="CP019697">
    <property type="protein sequence ID" value="AQS50879.1"/>
    <property type="molecule type" value="Genomic_DNA"/>
</dbReference>
<gene>
    <name evidence="3" type="ORF">PAEH1_03595</name>
</gene>
<dbReference type="KEGG" id="phn:PAEH1_03595"/>
<keyword evidence="1" id="KW-0175">Coiled coil</keyword>
<name>A0A1U9JYT1_9BURK</name>
<accession>A0A1U9JYT1</accession>
<dbReference type="Proteomes" id="UP000189369">
    <property type="component" value="Chromosome"/>
</dbReference>
<protein>
    <submittedName>
        <fullName evidence="3">Uncharacterized protein</fullName>
    </submittedName>
</protein>
<feature type="coiled-coil region" evidence="1">
    <location>
        <begin position="39"/>
        <end position="84"/>
    </location>
</feature>
<dbReference type="STRING" id="643674.PAEH1_03595"/>
<dbReference type="AlphaFoldDB" id="A0A1U9JYT1"/>
<feature type="region of interest" description="Disordered" evidence="2">
    <location>
        <begin position="1"/>
        <end position="35"/>
    </location>
</feature>
<evidence type="ECO:0000313" key="4">
    <source>
        <dbReference type="Proteomes" id="UP000189369"/>
    </source>
</evidence>
<organism evidence="3 4">
    <name type="scientific">Paenalcaligenes hominis</name>
    <dbReference type="NCBI Taxonomy" id="643674"/>
    <lineage>
        <taxon>Bacteria</taxon>
        <taxon>Pseudomonadati</taxon>
        <taxon>Pseudomonadota</taxon>
        <taxon>Betaproteobacteria</taxon>
        <taxon>Burkholderiales</taxon>
        <taxon>Alcaligenaceae</taxon>
        <taxon>Paenalcaligenes</taxon>
    </lineage>
</organism>
<proteinExistence type="predicted"/>
<feature type="compositionally biased region" description="Acidic residues" evidence="2">
    <location>
        <begin position="8"/>
        <end position="22"/>
    </location>
</feature>
<evidence type="ECO:0000256" key="1">
    <source>
        <dbReference type="SAM" id="Coils"/>
    </source>
</evidence>
<sequence length="112" mass="12672">MTEQPDLPSEELQEEEVSEDVQEQAAVELDADDSPELRLQTLTAEYARERAALAEQISQLQEENDRLTRRVQTLEQAAEAEQDTAGLLLINDCHPKQSLGLDFFTSEEQRKG</sequence>
<evidence type="ECO:0000313" key="3">
    <source>
        <dbReference type="EMBL" id="AQS50879.1"/>
    </source>
</evidence>